<keyword evidence="1 4" id="KW-0963">Cytoplasm</keyword>
<evidence type="ECO:0000313" key="6">
    <source>
        <dbReference type="Proteomes" id="UP000537130"/>
    </source>
</evidence>
<dbReference type="RefSeq" id="WP_183411236.1">
    <property type="nucleotide sequence ID" value="NZ_JACHWY010000003.1"/>
</dbReference>
<keyword evidence="2 4" id="KW-0831">Ubiquinone biosynthesis</keyword>
<evidence type="ECO:0000256" key="4">
    <source>
        <dbReference type="HAMAP-Rule" id="MF_01632"/>
    </source>
</evidence>
<gene>
    <name evidence="4" type="primary">ubiC</name>
    <name evidence="5" type="ORF">FHR99_002727</name>
</gene>
<evidence type="ECO:0000256" key="1">
    <source>
        <dbReference type="ARBA" id="ARBA00022490"/>
    </source>
</evidence>
<evidence type="ECO:0000256" key="3">
    <source>
        <dbReference type="ARBA" id="ARBA00023239"/>
    </source>
</evidence>
<dbReference type="GO" id="GO:0008813">
    <property type="term" value="F:chorismate lyase activity"/>
    <property type="evidence" value="ECO:0007669"/>
    <property type="project" value="UniProtKB-UniRule"/>
</dbReference>
<dbReference type="GO" id="GO:0005829">
    <property type="term" value="C:cytosol"/>
    <property type="evidence" value="ECO:0007669"/>
    <property type="project" value="TreeGrafter"/>
</dbReference>
<dbReference type="AlphaFoldDB" id="A0A7W4Z6M8"/>
<dbReference type="HAMAP" id="MF_01632">
    <property type="entry name" value="UbiC"/>
    <property type="match status" value="1"/>
</dbReference>
<dbReference type="GO" id="GO:0006744">
    <property type="term" value="P:ubiquinone biosynthetic process"/>
    <property type="evidence" value="ECO:0007669"/>
    <property type="project" value="UniProtKB-UniRule"/>
</dbReference>
<accession>A0A7W4Z6M8</accession>
<organism evidence="5 6">
    <name type="scientific">Litorivivens lipolytica</name>
    <dbReference type="NCBI Taxonomy" id="1524264"/>
    <lineage>
        <taxon>Bacteria</taxon>
        <taxon>Pseudomonadati</taxon>
        <taxon>Pseudomonadota</taxon>
        <taxon>Gammaproteobacteria</taxon>
        <taxon>Litorivivens</taxon>
    </lineage>
</organism>
<dbReference type="EC" id="4.1.3.40" evidence="4"/>
<name>A0A7W4Z6M8_9GAMM</name>
<comment type="pathway">
    <text evidence="4">Cofactor biosynthesis; ubiquinone biosynthesis.</text>
</comment>
<comment type="catalytic activity">
    <reaction evidence="4">
        <text>chorismate = 4-hydroxybenzoate + pyruvate</text>
        <dbReference type="Rhea" id="RHEA:16505"/>
        <dbReference type="ChEBI" id="CHEBI:15361"/>
        <dbReference type="ChEBI" id="CHEBI:17879"/>
        <dbReference type="ChEBI" id="CHEBI:29748"/>
        <dbReference type="EC" id="4.1.3.40"/>
    </reaction>
</comment>
<keyword evidence="6" id="KW-1185">Reference proteome</keyword>
<feature type="binding site" evidence="4">
    <location>
        <position position="122"/>
    </location>
    <ligand>
        <name>substrate</name>
    </ligand>
</feature>
<feature type="binding site" evidence="4">
    <location>
        <position position="177"/>
    </location>
    <ligand>
        <name>substrate</name>
    </ligand>
</feature>
<comment type="subcellular location">
    <subcellularLocation>
        <location evidence="4">Cytoplasm</location>
    </subcellularLocation>
</comment>
<reference evidence="5 6" key="1">
    <citation type="submission" date="2020-08" db="EMBL/GenBank/DDBJ databases">
        <title>Genomic Encyclopedia of Type Strains, Phase III (KMG-III): the genomes of soil and plant-associated and newly described type strains.</title>
        <authorList>
            <person name="Whitman W."/>
        </authorList>
    </citation>
    <scope>NUCLEOTIDE SEQUENCE [LARGE SCALE GENOMIC DNA]</scope>
    <source>
        <strain evidence="5 6">CECT 8654</strain>
    </source>
</reference>
<comment type="caution">
    <text evidence="5">The sequence shown here is derived from an EMBL/GenBank/DDBJ whole genome shotgun (WGS) entry which is preliminary data.</text>
</comment>
<dbReference type="PANTHER" id="PTHR38683">
    <property type="entry name" value="CHORISMATE PYRUVATE-LYASE"/>
    <property type="match status" value="1"/>
</dbReference>
<dbReference type="SUPFAM" id="SSF64288">
    <property type="entry name" value="Chorismate lyase-like"/>
    <property type="match status" value="1"/>
</dbReference>
<dbReference type="Pfam" id="PF04345">
    <property type="entry name" value="Chor_lyase"/>
    <property type="match status" value="1"/>
</dbReference>
<dbReference type="InterPro" id="IPR007440">
    <property type="entry name" value="Chorismate--pyruvate_lyase"/>
</dbReference>
<comment type="caution">
    <text evidence="4">Lacks conserved residue(s) required for the propagation of feature annotation.</text>
</comment>
<proteinExistence type="inferred from homology"/>
<evidence type="ECO:0000256" key="2">
    <source>
        <dbReference type="ARBA" id="ARBA00022688"/>
    </source>
</evidence>
<comment type="similarity">
    <text evidence="4">Belongs to the UbiC family.</text>
</comment>
<dbReference type="GO" id="GO:0042866">
    <property type="term" value="P:pyruvate biosynthetic process"/>
    <property type="evidence" value="ECO:0007669"/>
    <property type="project" value="UniProtKB-UniRule"/>
</dbReference>
<dbReference type="UniPathway" id="UPA00232"/>
<protein>
    <recommendedName>
        <fullName evidence="4">Probable chorismate pyruvate-lyase</fullName>
        <shortName evidence="4">CL</shortName>
        <shortName evidence="4">CPL</shortName>
        <ecNumber evidence="4">4.1.3.40</ecNumber>
    </recommendedName>
</protein>
<dbReference type="PANTHER" id="PTHR38683:SF1">
    <property type="entry name" value="CHORISMATE PYRUVATE-LYASE"/>
    <property type="match status" value="1"/>
</dbReference>
<keyword evidence="4 5" id="KW-0670">Pyruvate</keyword>
<sequence length="185" mass="21326">MYAVRHCRYQPDEPQWRDHRCLTASELPQSIRPWLLDRGSLTARLVRASGGDFRVQVLEQSWQRPRLTERRLLEMGDREQGIIREVLLICRGEPWVYARSVLPARSLEGRLRHLRKLRDSALGALLFSDPSMRRASYEVAAIDGLSPLIPADQQADATLWGRRSCFYLSGLPLMVSEIFLPAFRP</sequence>
<feature type="binding site" evidence="4">
    <location>
        <position position="84"/>
    </location>
    <ligand>
        <name>substrate</name>
    </ligand>
</feature>
<keyword evidence="3 4" id="KW-0456">Lyase</keyword>
<dbReference type="EMBL" id="JACHWY010000003">
    <property type="protein sequence ID" value="MBB3048453.1"/>
    <property type="molecule type" value="Genomic_DNA"/>
</dbReference>
<dbReference type="Gene3D" id="3.40.1410.10">
    <property type="entry name" value="Chorismate lyase-like"/>
    <property type="match status" value="1"/>
</dbReference>
<evidence type="ECO:0000313" key="5">
    <source>
        <dbReference type="EMBL" id="MBB3048453.1"/>
    </source>
</evidence>
<dbReference type="Proteomes" id="UP000537130">
    <property type="component" value="Unassembled WGS sequence"/>
</dbReference>
<dbReference type="InterPro" id="IPR028978">
    <property type="entry name" value="Chorismate_lyase_/UTRA_dom_sf"/>
</dbReference>
<comment type="function">
    <text evidence="4">Removes the pyruvyl group from chorismate, with concomitant aromatization of the ring, to provide 4-hydroxybenzoate (4HB) for the ubiquinone pathway.</text>
</comment>